<evidence type="ECO:0000256" key="3">
    <source>
        <dbReference type="HAMAP-Rule" id="MF_01151"/>
    </source>
</evidence>
<feature type="compositionally biased region" description="Basic residues" evidence="5">
    <location>
        <begin position="1"/>
        <end position="10"/>
    </location>
</feature>
<dbReference type="PANTHER" id="PTHR21237:SF23">
    <property type="entry name" value="GRPE PROTEIN HOMOLOG, MITOCHONDRIAL"/>
    <property type="match status" value="1"/>
</dbReference>
<gene>
    <name evidence="3" type="primary">grpE</name>
    <name evidence="6" type="ORF">US67_C0004G0017</name>
</gene>
<dbReference type="EMBL" id="LBTW01000004">
    <property type="protein sequence ID" value="KKQ50573.1"/>
    <property type="molecule type" value="Genomic_DNA"/>
</dbReference>
<keyword evidence="2 3" id="KW-0143">Chaperone</keyword>
<evidence type="ECO:0000256" key="4">
    <source>
        <dbReference type="RuleBase" id="RU004478"/>
    </source>
</evidence>
<dbReference type="InterPro" id="IPR013805">
    <property type="entry name" value="GrpE_CC"/>
</dbReference>
<dbReference type="PANTHER" id="PTHR21237">
    <property type="entry name" value="GRPE PROTEIN"/>
    <property type="match status" value="1"/>
</dbReference>
<dbReference type="GO" id="GO:0051087">
    <property type="term" value="F:protein-folding chaperone binding"/>
    <property type="evidence" value="ECO:0007669"/>
    <property type="project" value="InterPro"/>
</dbReference>
<dbReference type="CDD" id="cd00446">
    <property type="entry name" value="GrpE"/>
    <property type="match status" value="1"/>
</dbReference>
<dbReference type="AlphaFoldDB" id="A0A0G0I5F9"/>
<dbReference type="Gene3D" id="2.30.22.10">
    <property type="entry name" value="Head domain of nucleotide exchange factor GrpE"/>
    <property type="match status" value="1"/>
</dbReference>
<evidence type="ECO:0000313" key="7">
    <source>
        <dbReference type="Proteomes" id="UP000034366"/>
    </source>
</evidence>
<dbReference type="GO" id="GO:0000774">
    <property type="term" value="F:adenyl-nucleotide exchange factor activity"/>
    <property type="evidence" value="ECO:0007669"/>
    <property type="project" value="InterPro"/>
</dbReference>
<comment type="similarity">
    <text evidence="1 3 4">Belongs to the GrpE family.</text>
</comment>
<dbReference type="GO" id="GO:0051082">
    <property type="term" value="F:unfolded protein binding"/>
    <property type="evidence" value="ECO:0007669"/>
    <property type="project" value="TreeGrafter"/>
</dbReference>
<dbReference type="GO" id="GO:0006457">
    <property type="term" value="P:protein folding"/>
    <property type="evidence" value="ECO:0007669"/>
    <property type="project" value="InterPro"/>
</dbReference>
<evidence type="ECO:0000256" key="1">
    <source>
        <dbReference type="ARBA" id="ARBA00009054"/>
    </source>
</evidence>
<organism evidence="6 7">
    <name type="scientific">Candidatus Woesebacteria bacterium GW2011_GWD1_38_10</name>
    <dbReference type="NCBI Taxonomy" id="1618592"/>
    <lineage>
        <taxon>Bacteria</taxon>
        <taxon>Candidatus Woeseibacteriota</taxon>
    </lineage>
</organism>
<dbReference type="HAMAP" id="MF_01151">
    <property type="entry name" value="GrpE"/>
    <property type="match status" value="1"/>
</dbReference>
<dbReference type="InterPro" id="IPR009012">
    <property type="entry name" value="GrpE_head"/>
</dbReference>
<feature type="region of interest" description="Disordered" evidence="5">
    <location>
        <begin position="1"/>
        <end position="26"/>
    </location>
</feature>
<dbReference type="Proteomes" id="UP000034366">
    <property type="component" value="Unassembled WGS sequence"/>
</dbReference>
<evidence type="ECO:0000256" key="5">
    <source>
        <dbReference type="SAM" id="MobiDB-lite"/>
    </source>
</evidence>
<evidence type="ECO:0000313" key="6">
    <source>
        <dbReference type="EMBL" id="KKQ50573.1"/>
    </source>
</evidence>
<evidence type="ECO:0000256" key="2">
    <source>
        <dbReference type="ARBA" id="ARBA00023186"/>
    </source>
</evidence>
<accession>A0A0G0I5F9</accession>
<comment type="function">
    <text evidence="3">Participates actively in the response to hyperosmotic and heat shock by preventing the aggregation of stress-denatured proteins, in association with DnaK and GrpE. It is the nucleotide exchange factor for DnaK and may function as a thermosensor. Unfolded proteins bind initially to DnaJ; upon interaction with the DnaJ-bound protein, DnaK hydrolyzes its bound ATP, resulting in the formation of a stable complex. GrpE releases ADP from DnaK; ATP binding to DnaK triggers the release of the substrate protein, thus completing the reaction cycle. Several rounds of ATP-dependent interactions between DnaJ, DnaK and GrpE are required for fully efficient folding.</text>
</comment>
<dbReference type="SUPFAM" id="SSF58014">
    <property type="entry name" value="Coiled-coil domain of nucleotide exchange factor GrpE"/>
    <property type="match status" value="1"/>
</dbReference>
<comment type="caution">
    <text evidence="6">The sequence shown here is derived from an EMBL/GenBank/DDBJ whole genome shotgun (WGS) entry which is preliminary data.</text>
</comment>
<sequence length="172" mass="19678">MKINKEKKKPFGNAQGKQGNNEPENTEIVLLKNQLARALADYDNLRKRTEEEKSLWIRFSSQRVLTTLLSVLDNFESAQKHLNDAGLAIAIGEFRKVFAEEGLEEIDPPPESDFDHNFQEAVETVGTEDQNKNGKIAEIILTGWKFKDEEKSDVPNDRLVIRHAKVKVYKIK</sequence>
<comment type="subcellular location">
    <subcellularLocation>
        <location evidence="3">Cytoplasm</location>
    </subcellularLocation>
</comment>
<keyword evidence="3" id="KW-0346">Stress response</keyword>
<dbReference type="Gene3D" id="3.90.20.20">
    <property type="match status" value="1"/>
</dbReference>
<dbReference type="Pfam" id="PF01025">
    <property type="entry name" value="GrpE"/>
    <property type="match status" value="1"/>
</dbReference>
<dbReference type="PRINTS" id="PR00773">
    <property type="entry name" value="GRPEPROTEIN"/>
</dbReference>
<protein>
    <recommendedName>
        <fullName evidence="3">Protein GrpE</fullName>
    </recommendedName>
    <alternativeName>
        <fullName evidence="3">HSP-70 cofactor</fullName>
    </alternativeName>
</protein>
<name>A0A0G0I5F9_9BACT</name>
<keyword evidence="3" id="KW-0963">Cytoplasm</keyword>
<dbReference type="InterPro" id="IPR000740">
    <property type="entry name" value="GrpE"/>
</dbReference>
<proteinExistence type="inferred from homology"/>
<dbReference type="GO" id="GO:0042803">
    <property type="term" value="F:protein homodimerization activity"/>
    <property type="evidence" value="ECO:0007669"/>
    <property type="project" value="InterPro"/>
</dbReference>
<dbReference type="GO" id="GO:0005737">
    <property type="term" value="C:cytoplasm"/>
    <property type="evidence" value="ECO:0007669"/>
    <property type="project" value="UniProtKB-SubCell"/>
</dbReference>
<comment type="subunit">
    <text evidence="3">Homodimer.</text>
</comment>
<reference evidence="6 7" key="1">
    <citation type="journal article" date="2015" name="Nature">
        <title>rRNA introns, odd ribosomes, and small enigmatic genomes across a large radiation of phyla.</title>
        <authorList>
            <person name="Brown C.T."/>
            <person name="Hug L.A."/>
            <person name="Thomas B.C."/>
            <person name="Sharon I."/>
            <person name="Castelle C.J."/>
            <person name="Singh A."/>
            <person name="Wilkins M.J."/>
            <person name="Williams K.H."/>
            <person name="Banfield J.F."/>
        </authorList>
    </citation>
    <scope>NUCLEOTIDE SEQUENCE [LARGE SCALE GENOMIC DNA]</scope>
</reference>